<dbReference type="GO" id="GO:0016020">
    <property type="term" value="C:membrane"/>
    <property type="evidence" value="ECO:0007669"/>
    <property type="project" value="InterPro"/>
</dbReference>
<keyword evidence="2" id="KW-0560">Oxidoreductase</keyword>
<dbReference type="InterPro" id="IPR007820">
    <property type="entry name" value="AbrB_fam"/>
</dbReference>
<accession>B4VKF3</accession>
<proteinExistence type="predicted"/>
<reference evidence="2 3" key="1">
    <citation type="submission" date="2008-07" db="EMBL/GenBank/DDBJ databases">
        <authorList>
            <person name="Tandeau de Marsac N."/>
            <person name="Ferriera S."/>
            <person name="Johnson J."/>
            <person name="Kravitz S."/>
            <person name="Beeson K."/>
            <person name="Sutton G."/>
            <person name="Rogers Y.-H."/>
            <person name="Friedman R."/>
            <person name="Frazier M."/>
            <person name="Venter J.C."/>
        </authorList>
    </citation>
    <scope>NUCLEOTIDE SEQUENCE [LARGE SCALE GENOMIC DNA]</scope>
    <source>
        <strain evidence="2 3">PCC 7420</strain>
    </source>
</reference>
<protein>
    <submittedName>
        <fullName evidence="2">Putative ammonia monooxygenase superfamily</fullName>
    </submittedName>
</protein>
<dbReference type="HOGENOM" id="CLU_050210_2_0_3"/>
<dbReference type="GO" id="GO:0004497">
    <property type="term" value="F:monooxygenase activity"/>
    <property type="evidence" value="ECO:0007669"/>
    <property type="project" value="UniProtKB-KW"/>
</dbReference>
<dbReference type="GO" id="GO:0010468">
    <property type="term" value="P:regulation of gene expression"/>
    <property type="evidence" value="ECO:0007669"/>
    <property type="project" value="InterPro"/>
</dbReference>
<keyword evidence="2" id="KW-0503">Monooxygenase</keyword>
<organism evidence="2 3">
    <name type="scientific">Coleofasciculus chthonoplastes PCC 7420</name>
    <dbReference type="NCBI Taxonomy" id="118168"/>
    <lineage>
        <taxon>Bacteria</taxon>
        <taxon>Bacillati</taxon>
        <taxon>Cyanobacteriota</taxon>
        <taxon>Cyanophyceae</taxon>
        <taxon>Coleofasciculales</taxon>
        <taxon>Coleofasciculaceae</taxon>
        <taxon>Coleofasciculus</taxon>
    </lineage>
</organism>
<dbReference type="PANTHER" id="PTHR38457:SF1">
    <property type="entry name" value="REGULATOR ABRB-RELATED"/>
    <property type="match status" value="1"/>
</dbReference>
<dbReference type="NCBIfam" id="TIGR03082">
    <property type="entry name" value="Gneg_AbrB_dup"/>
    <property type="match status" value="2"/>
</dbReference>
<dbReference type="PANTHER" id="PTHR38457">
    <property type="entry name" value="REGULATOR ABRB-RELATED"/>
    <property type="match status" value="1"/>
</dbReference>
<dbReference type="Pfam" id="PF05145">
    <property type="entry name" value="AbrB"/>
    <property type="match status" value="1"/>
</dbReference>
<dbReference type="EMBL" id="DS989843">
    <property type="protein sequence ID" value="EDX77875.1"/>
    <property type="molecule type" value="Genomic_DNA"/>
</dbReference>
<dbReference type="RefSeq" id="WP_006099136.1">
    <property type="nucleotide sequence ID" value="NZ_DS989843.1"/>
</dbReference>
<evidence type="ECO:0000313" key="2">
    <source>
        <dbReference type="EMBL" id="EDX77875.1"/>
    </source>
</evidence>
<feature type="transmembrane region" description="Helical" evidence="1">
    <location>
        <begin position="113"/>
        <end position="133"/>
    </location>
</feature>
<evidence type="ECO:0000256" key="1">
    <source>
        <dbReference type="SAM" id="Phobius"/>
    </source>
</evidence>
<feature type="transmembrane region" description="Helical" evidence="1">
    <location>
        <begin position="356"/>
        <end position="378"/>
    </location>
</feature>
<dbReference type="STRING" id="118168.MC7420_3199"/>
<dbReference type="AlphaFoldDB" id="B4VKF3"/>
<feature type="transmembrane region" description="Helical" evidence="1">
    <location>
        <begin position="297"/>
        <end position="318"/>
    </location>
</feature>
<keyword evidence="3" id="KW-1185">Reference proteome</keyword>
<feature type="transmembrane region" description="Helical" evidence="1">
    <location>
        <begin position="214"/>
        <end position="233"/>
    </location>
</feature>
<keyword evidence="1" id="KW-0812">Transmembrane</keyword>
<dbReference type="Proteomes" id="UP000003835">
    <property type="component" value="Unassembled WGS sequence"/>
</dbReference>
<feature type="transmembrane region" description="Helical" evidence="1">
    <location>
        <begin position="240"/>
        <end position="259"/>
    </location>
</feature>
<keyword evidence="1" id="KW-1133">Transmembrane helix</keyword>
<dbReference type="InterPro" id="IPR017516">
    <property type="entry name" value="AbrB_dup"/>
</dbReference>
<evidence type="ECO:0000313" key="3">
    <source>
        <dbReference type="Proteomes" id="UP000003835"/>
    </source>
</evidence>
<keyword evidence="1" id="KW-0472">Membrane</keyword>
<dbReference type="OrthoDB" id="528158at2"/>
<dbReference type="PIRSF" id="PIRSF038991">
    <property type="entry name" value="Protein_AbrB"/>
    <property type="match status" value="1"/>
</dbReference>
<feature type="transmembrane region" description="Helical" evidence="1">
    <location>
        <begin position="173"/>
        <end position="194"/>
    </location>
</feature>
<dbReference type="eggNOG" id="COG3180">
    <property type="taxonomic scope" value="Bacteria"/>
</dbReference>
<feature type="transmembrane region" description="Helical" evidence="1">
    <location>
        <begin position="83"/>
        <end position="101"/>
    </location>
</feature>
<sequence length="413" mass="43921">MVWQLSSLPESPSIPNQDRLSRWREKLVDNLPQTKRITQQIITAIGVGLLFNWLHVPVGWLLGPMLVGIGYAISLGRRQPLPSSFKLIGQIVVGLVTATRFSPETISVATTYAVPLLLCVLLTGSLSLFNGYLLSRWAGIDRTTSLLGFIPGAASSIVVMSEEMGADAIAVALLQYIRVLLVVLIMPSAAILLVPANPDTLATATVTPASTLTTLPLALSLLILAGCGILGIWAGKRFRLPSPGFFGPFLVGLAAFWALPNQVQMPQPLFAGGLLLIGLSVGVQFDWQTARKLGKAVLIEIGLVTGLIIICLGIGYGFHCVTDVDMATAILGFTPGGTEAMVATVMQLGGDTGLVLAMQLTRMLSILMLAPWLVALLVKRTKAANEQTYSIEPVITQEQSTLKPNCDSVASGK</sequence>
<feature type="transmembrane region" description="Helical" evidence="1">
    <location>
        <begin position="265"/>
        <end position="285"/>
    </location>
</feature>
<name>B4VKF3_9CYAN</name>
<gene>
    <name evidence="2" type="ORF">MC7420_3199</name>
</gene>